<reference evidence="1 2" key="1">
    <citation type="submission" date="2024-06" db="EMBL/GenBank/DDBJ databases">
        <title>The Natural Products Discovery Center: Release of the First 8490 Sequenced Strains for Exploring Actinobacteria Biosynthetic Diversity.</title>
        <authorList>
            <person name="Kalkreuter E."/>
            <person name="Kautsar S.A."/>
            <person name="Yang D."/>
            <person name="Bader C.D."/>
            <person name="Teijaro C.N."/>
            <person name="Fluegel L."/>
            <person name="Davis C.M."/>
            <person name="Simpson J.R."/>
            <person name="Lauterbach L."/>
            <person name="Steele A.D."/>
            <person name="Gui C."/>
            <person name="Meng S."/>
            <person name="Li G."/>
            <person name="Viehrig K."/>
            <person name="Ye F."/>
            <person name="Su P."/>
            <person name="Kiefer A.F."/>
            <person name="Nichols A."/>
            <person name="Cepeda A.J."/>
            <person name="Yan W."/>
            <person name="Fan B."/>
            <person name="Jiang Y."/>
            <person name="Adhikari A."/>
            <person name="Zheng C.-J."/>
            <person name="Schuster L."/>
            <person name="Cowan T.M."/>
            <person name="Smanski M.J."/>
            <person name="Chevrette M.G."/>
            <person name="De Carvalho L.P.S."/>
            <person name="Shen B."/>
        </authorList>
    </citation>
    <scope>NUCLEOTIDE SEQUENCE [LARGE SCALE GENOMIC DNA]</scope>
    <source>
        <strain evidence="1 2">NPDC050671</strain>
    </source>
</reference>
<name>A0ABV3FA77_9NOCA</name>
<dbReference type="Proteomes" id="UP001551658">
    <property type="component" value="Unassembled WGS sequence"/>
</dbReference>
<proteinExistence type="predicted"/>
<evidence type="ECO:0000313" key="1">
    <source>
        <dbReference type="EMBL" id="MEV0364617.1"/>
    </source>
</evidence>
<comment type="caution">
    <text evidence="1">The sequence shown here is derived from an EMBL/GenBank/DDBJ whole genome shotgun (WGS) entry which is preliminary data.</text>
</comment>
<evidence type="ECO:0000313" key="2">
    <source>
        <dbReference type="Proteomes" id="UP001551658"/>
    </source>
</evidence>
<dbReference type="RefSeq" id="WP_357979857.1">
    <property type="nucleotide sequence ID" value="NZ_JBFAIH010000010.1"/>
</dbReference>
<protein>
    <submittedName>
        <fullName evidence="1">Uncharacterized protein</fullName>
    </submittedName>
</protein>
<sequence>MSLDDEADELRRQLAADRTVVGADGNSGNVVLTELRGMIVGGLLQELAARLAPGPAFGPGPHGEALAALVTELSGEILDQTFVGRQ</sequence>
<gene>
    <name evidence="1" type="ORF">AB0H72_18150</name>
</gene>
<organism evidence="1 2">
    <name type="scientific">Nocardia fusca</name>
    <dbReference type="NCBI Taxonomy" id="941183"/>
    <lineage>
        <taxon>Bacteria</taxon>
        <taxon>Bacillati</taxon>
        <taxon>Actinomycetota</taxon>
        <taxon>Actinomycetes</taxon>
        <taxon>Mycobacteriales</taxon>
        <taxon>Nocardiaceae</taxon>
        <taxon>Nocardia</taxon>
    </lineage>
</organism>
<accession>A0ABV3FA77</accession>
<dbReference type="EMBL" id="JBFAIH010000010">
    <property type="protein sequence ID" value="MEV0364617.1"/>
    <property type="molecule type" value="Genomic_DNA"/>
</dbReference>
<keyword evidence="2" id="KW-1185">Reference proteome</keyword>